<name>A0A1H9EE99_9LACT</name>
<dbReference type="RefSeq" id="WP_092571948.1">
    <property type="nucleotide sequence ID" value="NZ_FOEN01000007.1"/>
</dbReference>
<keyword evidence="5" id="KW-1185">Reference proteome</keyword>
<feature type="domain" description="LysM" evidence="3">
    <location>
        <begin position="211"/>
        <end position="254"/>
    </location>
</feature>
<dbReference type="PANTHER" id="PTHR33734:SF22">
    <property type="entry name" value="MEMBRANE-BOUND LYTIC MUREIN TRANSGLYCOSYLASE D"/>
    <property type="match status" value="1"/>
</dbReference>
<gene>
    <name evidence="4" type="ORF">SAMN04488558_10711</name>
</gene>
<feature type="compositionally biased region" description="Pro residues" evidence="1">
    <location>
        <begin position="263"/>
        <end position="272"/>
    </location>
</feature>
<dbReference type="GO" id="GO:0009253">
    <property type="term" value="P:peptidoglycan catabolic process"/>
    <property type="evidence" value="ECO:0007669"/>
    <property type="project" value="InterPro"/>
</dbReference>
<dbReference type="SMART" id="SM00257">
    <property type="entry name" value="LysM"/>
    <property type="match status" value="6"/>
</dbReference>
<dbReference type="AlphaFoldDB" id="A0A1H9EE99"/>
<keyword evidence="2" id="KW-0732">Signal</keyword>
<feature type="compositionally biased region" description="Pro residues" evidence="1">
    <location>
        <begin position="334"/>
        <end position="343"/>
    </location>
</feature>
<sequence>MVKNGKKLGSASWVTMSMALLASLSAGALSQVAAEELATDTYAVTDSNYTVQAGDGLYRIAINHGMSLEELKALNGLSSNFIYPGQVLRVSTGNAPVETTDQEETNVTEETTNNSFEQSESVQLSEAQTLQPLTQRQNNGTYTVKAGEWVNKIAQDHGITADQLRQWNNLKSDLIHPGQVLVVSQGSTTPTQPKPSQPKPSQPGSSTQPSKTYTVKAGEWVNKIAQDHGITADQLRQWNNLKSDLIHPGQVLVVSQGSTVPTQPKPAQPKPSQPGSNTQPSKTYTVKAGEWVNKIAQDHGITADQLRQWNNLKSDLIHPGQVLVVSQGTTTPTQPKPVQPKPSQPGTSTQPSKTYTVKAGEWVNKIAQDHGITADQLRQWNNLKSDLIHPGQVLIVSPGTNNTPSQPKPAQPSPSQPSGSYVGTNLSRVNYGVQAGDTLYTIAKNFGVTPEAIRQANGGLSRLYVGQTIIIPNVQVVPMSHSRSFDGKRVVWLDAGHGGNDSGTHTVSGRIYEKDMNLNLDNQLTRILEDMGYIVRRTRTDDSSYDFRTERSRMVNGSDADIFISLHHNAMPTPSATGIVSFYYEYEDGYKPVINGSLHNDGMRIANSAHLTNLIHNNLISTDHRFFPNNPARNHGVQSASYAVLRETKVPAALLEFGFVDTWNDFNKLVDKNYQNQIMHAVARGIDTYFNTVFSKK</sequence>
<reference evidence="4 5" key="1">
    <citation type="submission" date="2016-10" db="EMBL/GenBank/DDBJ databases">
        <authorList>
            <person name="de Groot N.N."/>
        </authorList>
    </citation>
    <scope>NUCLEOTIDE SEQUENCE [LARGE SCALE GENOMIC DNA]</scope>
    <source>
        <strain evidence="4 5">DSM 15695</strain>
    </source>
</reference>
<evidence type="ECO:0000256" key="1">
    <source>
        <dbReference type="SAM" id="MobiDB-lite"/>
    </source>
</evidence>
<feature type="region of interest" description="Disordered" evidence="1">
    <location>
        <begin position="394"/>
        <end position="423"/>
    </location>
</feature>
<feature type="chain" id="PRO_5038872542" evidence="2">
    <location>
        <begin position="29"/>
        <end position="697"/>
    </location>
</feature>
<organism evidence="4 5">
    <name type="scientific">Ignavigranum ruoffiae</name>
    <dbReference type="NCBI Taxonomy" id="89093"/>
    <lineage>
        <taxon>Bacteria</taxon>
        <taxon>Bacillati</taxon>
        <taxon>Bacillota</taxon>
        <taxon>Bacilli</taxon>
        <taxon>Lactobacillales</taxon>
        <taxon>Aerococcaceae</taxon>
        <taxon>Ignavigranum</taxon>
    </lineage>
</organism>
<dbReference type="Proteomes" id="UP000198833">
    <property type="component" value="Unassembled WGS sequence"/>
</dbReference>
<dbReference type="PROSITE" id="PS51782">
    <property type="entry name" value="LYSM"/>
    <property type="match status" value="6"/>
</dbReference>
<dbReference type="InterPro" id="IPR036779">
    <property type="entry name" value="LysM_dom_sf"/>
</dbReference>
<dbReference type="SUPFAM" id="SSF54106">
    <property type="entry name" value="LysM domain"/>
    <property type="match status" value="6"/>
</dbReference>
<dbReference type="PANTHER" id="PTHR33734">
    <property type="entry name" value="LYSM DOMAIN-CONTAINING GPI-ANCHORED PROTEIN 2"/>
    <property type="match status" value="1"/>
</dbReference>
<dbReference type="SUPFAM" id="SSF53187">
    <property type="entry name" value="Zn-dependent exopeptidases"/>
    <property type="match status" value="1"/>
</dbReference>
<feature type="region of interest" description="Disordered" evidence="1">
    <location>
        <begin position="327"/>
        <end position="354"/>
    </location>
</feature>
<feature type="domain" description="LysM" evidence="3">
    <location>
        <begin position="140"/>
        <end position="183"/>
    </location>
</feature>
<accession>A0A1H9EE99</accession>
<feature type="region of interest" description="Disordered" evidence="1">
    <location>
        <begin position="185"/>
        <end position="212"/>
    </location>
</feature>
<feature type="domain" description="LysM" evidence="3">
    <location>
        <begin position="282"/>
        <end position="325"/>
    </location>
</feature>
<feature type="domain" description="LysM" evidence="3">
    <location>
        <begin position="429"/>
        <end position="477"/>
    </location>
</feature>
<dbReference type="OrthoDB" id="9763643at2"/>
<dbReference type="Pfam" id="PF01520">
    <property type="entry name" value="Amidase_3"/>
    <property type="match status" value="1"/>
</dbReference>
<dbReference type="EMBL" id="FOEN01000007">
    <property type="protein sequence ID" value="SEQ23969.1"/>
    <property type="molecule type" value="Genomic_DNA"/>
</dbReference>
<evidence type="ECO:0000313" key="4">
    <source>
        <dbReference type="EMBL" id="SEQ23969.1"/>
    </source>
</evidence>
<evidence type="ECO:0000256" key="2">
    <source>
        <dbReference type="SAM" id="SignalP"/>
    </source>
</evidence>
<dbReference type="Pfam" id="PF01476">
    <property type="entry name" value="LysM"/>
    <property type="match status" value="6"/>
</dbReference>
<feature type="compositionally biased region" description="Pro residues" evidence="1">
    <location>
        <begin position="192"/>
        <end position="201"/>
    </location>
</feature>
<protein>
    <submittedName>
        <fullName evidence="4">N-acetylmuramoyl-L-alanine amidase</fullName>
    </submittedName>
</protein>
<evidence type="ECO:0000313" key="5">
    <source>
        <dbReference type="Proteomes" id="UP000198833"/>
    </source>
</evidence>
<dbReference type="Gene3D" id="3.10.350.10">
    <property type="entry name" value="LysM domain"/>
    <property type="match status" value="6"/>
</dbReference>
<feature type="region of interest" description="Disordered" evidence="1">
    <location>
        <begin position="258"/>
        <end position="282"/>
    </location>
</feature>
<dbReference type="GO" id="GO:0008745">
    <property type="term" value="F:N-acetylmuramoyl-L-alanine amidase activity"/>
    <property type="evidence" value="ECO:0007669"/>
    <property type="project" value="InterPro"/>
</dbReference>
<feature type="compositionally biased region" description="Pro residues" evidence="1">
    <location>
        <begin position="406"/>
        <end position="415"/>
    </location>
</feature>
<dbReference type="STRING" id="89093.SAMN04488558_10711"/>
<dbReference type="InterPro" id="IPR018392">
    <property type="entry name" value="LysM"/>
</dbReference>
<proteinExistence type="predicted"/>
<dbReference type="CDD" id="cd00118">
    <property type="entry name" value="LysM"/>
    <property type="match status" value="6"/>
</dbReference>
<feature type="domain" description="LysM" evidence="3">
    <location>
        <begin position="47"/>
        <end position="90"/>
    </location>
</feature>
<dbReference type="GO" id="GO:0008932">
    <property type="term" value="F:lytic endotransglycosylase activity"/>
    <property type="evidence" value="ECO:0007669"/>
    <property type="project" value="TreeGrafter"/>
</dbReference>
<feature type="compositionally biased region" description="Low complexity" evidence="1">
    <location>
        <begin position="202"/>
        <end position="212"/>
    </location>
</feature>
<dbReference type="InterPro" id="IPR002508">
    <property type="entry name" value="MurNAc-LAA_cat"/>
</dbReference>
<feature type="signal peptide" evidence="2">
    <location>
        <begin position="1"/>
        <end position="28"/>
    </location>
</feature>
<dbReference type="Gene3D" id="3.40.630.40">
    <property type="entry name" value="Zn-dependent exopeptidases"/>
    <property type="match status" value="1"/>
</dbReference>
<evidence type="ECO:0000259" key="3">
    <source>
        <dbReference type="PROSITE" id="PS51782"/>
    </source>
</evidence>
<feature type="domain" description="LysM" evidence="3">
    <location>
        <begin position="353"/>
        <end position="396"/>
    </location>
</feature>
<dbReference type="CDD" id="cd02696">
    <property type="entry name" value="MurNAc-LAA"/>
    <property type="match status" value="1"/>
</dbReference>
<dbReference type="SMART" id="SM00646">
    <property type="entry name" value="Ami_3"/>
    <property type="match status" value="1"/>
</dbReference>